<evidence type="ECO:0000259" key="3">
    <source>
        <dbReference type="Pfam" id="PF14244"/>
    </source>
</evidence>
<gene>
    <name evidence="4" type="ORF">DCAR_0312967</name>
</gene>
<feature type="domain" description="Retrotransposon gag" evidence="2">
    <location>
        <begin position="129"/>
        <end position="215"/>
    </location>
</feature>
<feature type="region of interest" description="Disordered" evidence="1">
    <location>
        <begin position="1"/>
        <end position="36"/>
    </location>
</feature>
<reference evidence="4" key="1">
    <citation type="journal article" date="2016" name="Nat. Genet.">
        <title>A high-quality carrot genome assembly provides new insights into carotenoid accumulation and asterid genome evolution.</title>
        <authorList>
            <person name="Iorizzo M."/>
            <person name="Ellison S."/>
            <person name="Senalik D."/>
            <person name="Zeng P."/>
            <person name="Satapoomin P."/>
            <person name="Huang J."/>
            <person name="Bowman M."/>
            <person name="Iovene M."/>
            <person name="Sanseverino W."/>
            <person name="Cavagnaro P."/>
            <person name="Yildiz M."/>
            <person name="Macko-Podgorni A."/>
            <person name="Moranska E."/>
            <person name="Grzebelus E."/>
            <person name="Grzebelus D."/>
            <person name="Ashrafi H."/>
            <person name="Zheng Z."/>
            <person name="Cheng S."/>
            <person name="Spooner D."/>
            <person name="Van Deynze A."/>
            <person name="Simon P."/>
        </authorList>
    </citation>
    <scope>NUCLEOTIDE SEQUENCE</scope>
    <source>
        <tissue evidence="4">Leaf</tissue>
    </source>
</reference>
<evidence type="ECO:0000256" key="1">
    <source>
        <dbReference type="SAM" id="MobiDB-lite"/>
    </source>
</evidence>
<keyword evidence="5" id="KW-1185">Reference proteome</keyword>
<feature type="domain" description="Retrotransposon Copia-like N-terminal" evidence="3">
    <location>
        <begin position="47"/>
        <end position="94"/>
    </location>
</feature>
<evidence type="ECO:0000313" key="5">
    <source>
        <dbReference type="Proteomes" id="UP000077755"/>
    </source>
</evidence>
<dbReference type="Pfam" id="PF03732">
    <property type="entry name" value="Retrotrans_gag"/>
    <property type="match status" value="1"/>
</dbReference>
<proteinExistence type="predicted"/>
<dbReference type="InterPro" id="IPR029472">
    <property type="entry name" value="Copia-like_N"/>
</dbReference>
<dbReference type="Pfam" id="PF14244">
    <property type="entry name" value="Retrotran_gag_3"/>
    <property type="match status" value="1"/>
</dbReference>
<protein>
    <recommendedName>
        <fullName evidence="6">Retrotransposon Copia-like N-terminal domain-containing protein</fullName>
    </recommendedName>
</protein>
<organism evidence="4 5">
    <name type="scientific">Daucus carota subsp. sativus</name>
    <name type="common">Carrot</name>
    <dbReference type="NCBI Taxonomy" id="79200"/>
    <lineage>
        <taxon>Eukaryota</taxon>
        <taxon>Viridiplantae</taxon>
        <taxon>Streptophyta</taxon>
        <taxon>Embryophyta</taxon>
        <taxon>Tracheophyta</taxon>
        <taxon>Spermatophyta</taxon>
        <taxon>Magnoliopsida</taxon>
        <taxon>eudicotyledons</taxon>
        <taxon>Gunneridae</taxon>
        <taxon>Pentapetalae</taxon>
        <taxon>asterids</taxon>
        <taxon>campanulids</taxon>
        <taxon>Apiales</taxon>
        <taxon>Apiaceae</taxon>
        <taxon>Apioideae</taxon>
        <taxon>Scandiceae</taxon>
        <taxon>Daucinae</taxon>
        <taxon>Daucus</taxon>
        <taxon>Daucus sect. Daucus</taxon>
    </lineage>
</organism>
<reference evidence="4" key="2">
    <citation type="submission" date="2022-03" db="EMBL/GenBank/DDBJ databases">
        <title>Draft title - Genomic analysis of global carrot germplasm unveils the trajectory of domestication and the origin of high carotenoid orange carrot.</title>
        <authorList>
            <person name="Iorizzo M."/>
            <person name="Ellison S."/>
            <person name="Senalik D."/>
            <person name="Macko-Podgorni A."/>
            <person name="Grzebelus D."/>
            <person name="Bostan H."/>
            <person name="Rolling W."/>
            <person name="Curaba J."/>
            <person name="Simon P."/>
        </authorList>
    </citation>
    <scope>NUCLEOTIDE SEQUENCE</scope>
    <source>
        <tissue evidence="4">Leaf</tissue>
    </source>
</reference>
<accession>A0AAF0WQU6</accession>
<dbReference type="InterPro" id="IPR005162">
    <property type="entry name" value="Retrotrans_gag_dom"/>
</dbReference>
<dbReference type="EMBL" id="CP093345">
    <property type="protein sequence ID" value="WOG93681.1"/>
    <property type="molecule type" value="Genomic_DNA"/>
</dbReference>
<dbReference type="PANTHER" id="PTHR37610:SF97">
    <property type="entry name" value="RETROTRANSPOSON GAG DOMAIN-CONTAINING PROTEIN"/>
    <property type="match status" value="1"/>
</dbReference>
<evidence type="ECO:0008006" key="6">
    <source>
        <dbReference type="Google" id="ProtNLM"/>
    </source>
</evidence>
<sequence length="276" mass="31099">MVEIESNQTPNQSSSEQTQQSPLTQQTSQTNPLQSSSHRILDPYLIHPSDNPTTCLVSPQLEGDNYATWTRGMTKALNAKGKLGFVDGNTPPPASDLPLLNCWKRCDDLVSSWIIHSVHPDLRSSLMYADSARTIWNDLKVRFSQSNAPQLYHLKTAIINLKQADMSVTNYFTRLKSLWDEYDSLVSSEPCICGASKFLIERQERDRAMEFLQGLHDRFSNIRSQILLIEPLPSAQKIFNLVKQEEAQQFIAMPPALSTESAALQARDSWFSALQA</sequence>
<evidence type="ECO:0000313" key="4">
    <source>
        <dbReference type="EMBL" id="WOG93681.1"/>
    </source>
</evidence>
<dbReference type="Proteomes" id="UP000077755">
    <property type="component" value="Chromosome 3"/>
</dbReference>
<evidence type="ECO:0000259" key="2">
    <source>
        <dbReference type="Pfam" id="PF03732"/>
    </source>
</evidence>
<name>A0AAF0WQU6_DAUCS</name>
<dbReference type="PANTHER" id="PTHR37610">
    <property type="entry name" value="CCHC-TYPE DOMAIN-CONTAINING PROTEIN"/>
    <property type="match status" value="1"/>
</dbReference>
<dbReference type="AlphaFoldDB" id="A0AAF0WQU6"/>